<sequence>MTNEKTRLKRLRRLERLRGIARQSALAEAARAEATLAQVTNLEARTAALIEAYRQRRDAGTAADLHQTQQFVSGLTRIADQTAADLARAREAADARAAEAAEAERRRAAVEDRIDAARQRIARKAAENAHPAKPAGPLGTALE</sequence>
<dbReference type="EMBL" id="LLZS01000003">
    <property type="protein sequence ID" value="KUR72717.1"/>
    <property type="molecule type" value="Genomic_DNA"/>
</dbReference>
<dbReference type="STRING" id="1117702.AQZ52_05665"/>
<evidence type="ECO:0000313" key="2">
    <source>
        <dbReference type="EMBL" id="KUR72717.1"/>
    </source>
</evidence>
<feature type="region of interest" description="Disordered" evidence="1">
    <location>
        <begin position="121"/>
        <end position="143"/>
    </location>
</feature>
<proteinExistence type="predicted"/>
<dbReference type="OrthoDB" id="7511319at2"/>
<evidence type="ECO:0000313" key="3">
    <source>
        <dbReference type="Proteomes" id="UP000058012"/>
    </source>
</evidence>
<evidence type="ECO:0000256" key="1">
    <source>
        <dbReference type="SAM" id="MobiDB-lite"/>
    </source>
</evidence>
<organism evidence="2 3">
    <name type="scientific">Novosphingobium fuchskuhlense</name>
    <dbReference type="NCBI Taxonomy" id="1117702"/>
    <lineage>
        <taxon>Bacteria</taxon>
        <taxon>Pseudomonadati</taxon>
        <taxon>Pseudomonadota</taxon>
        <taxon>Alphaproteobacteria</taxon>
        <taxon>Sphingomonadales</taxon>
        <taxon>Sphingomonadaceae</taxon>
        <taxon>Novosphingobium</taxon>
    </lineage>
</organism>
<keyword evidence="3" id="KW-1185">Reference proteome</keyword>
<name>A0A117UXL4_9SPHN</name>
<protein>
    <recommendedName>
        <fullName evidence="4">Flagellar FliJ protein</fullName>
    </recommendedName>
</protein>
<dbReference type="Proteomes" id="UP000058012">
    <property type="component" value="Unassembled WGS sequence"/>
</dbReference>
<reference evidence="2 3" key="1">
    <citation type="submission" date="2015-10" db="EMBL/GenBank/DDBJ databases">
        <title>Draft genome sequence of Novosphingobium fuchskuhlense DSM 25065 isolated from a surface water sample of the southwest basin of Lake Grosse Fuchskuhle.</title>
        <authorList>
            <person name="Ruckert C."/>
            <person name="Winkler A."/>
            <person name="Glaeser J."/>
            <person name="Grossart H.-P."/>
            <person name="Kalinowski J."/>
            <person name="Glaeser S."/>
        </authorList>
    </citation>
    <scope>NUCLEOTIDE SEQUENCE [LARGE SCALE GENOMIC DNA]</scope>
    <source>
        <strain evidence="2 3">FNE08-7</strain>
    </source>
</reference>
<dbReference type="AlphaFoldDB" id="A0A117UXL4"/>
<evidence type="ECO:0008006" key="4">
    <source>
        <dbReference type="Google" id="ProtNLM"/>
    </source>
</evidence>
<gene>
    <name evidence="2" type="ORF">AQZ52_05665</name>
</gene>
<dbReference type="RefSeq" id="WP_067907150.1">
    <property type="nucleotide sequence ID" value="NZ_KQ954244.1"/>
</dbReference>
<accession>A0A117UXL4</accession>
<comment type="caution">
    <text evidence="2">The sequence shown here is derived from an EMBL/GenBank/DDBJ whole genome shotgun (WGS) entry which is preliminary data.</text>
</comment>